<keyword evidence="2" id="KW-1185">Reference proteome</keyword>
<comment type="caution">
    <text evidence="1">The sequence shown here is derived from an EMBL/GenBank/DDBJ whole genome shotgun (WGS) entry which is preliminary data.</text>
</comment>
<sequence length="244" mass="26398">MKRVLTLLGQDVSDSDVGIETLPSTTCRGDGLTVRVGSSVVCHGELVCGASPNVMSSWKEYDRKERTILGESVEVSLSSEMVAILLCEKRGHVNEMLRSNDQRLGSYICISDGGCITDGCMEFACAVSEAHEFTFGVPLEVLVFSDLNTQGLSIGKKMHGAGCSVKFLVNPKSIQRFGLLDNPYHYGSILAECSEFDSDLVGATNHVNIEDLLSFKTPDVAVLAMDLAEEYLKESGRLLGSDCQ</sequence>
<name>K3W4G7_THAOC</name>
<protein>
    <submittedName>
        <fullName evidence="1">Uncharacterized protein</fullName>
    </submittedName>
</protein>
<gene>
    <name evidence="1" type="ORF">THAOC_00228</name>
</gene>
<dbReference type="AlphaFoldDB" id="K3W4G7"/>
<dbReference type="Proteomes" id="UP000266841">
    <property type="component" value="Unassembled WGS sequence"/>
</dbReference>
<reference evidence="1 2" key="1">
    <citation type="journal article" date="2012" name="Genome Biol.">
        <title>Genome and low-iron response of an oceanic diatom adapted to chronic iron limitation.</title>
        <authorList>
            <person name="Lommer M."/>
            <person name="Specht M."/>
            <person name="Roy A.S."/>
            <person name="Kraemer L."/>
            <person name="Andreson R."/>
            <person name="Gutowska M.A."/>
            <person name="Wolf J."/>
            <person name="Bergner S.V."/>
            <person name="Schilhabel M.B."/>
            <person name="Klostermeier U.C."/>
            <person name="Beiko R.G."/>
            <person name="Rosenstiel P."/>
            <person name="Hippler M."/>
            <person name="Laroche J."/>
        </authorList>
    </citation>
    <scope>NUCLEOTIDE SEQUENCE [LARGE SCALE GENOMIC DNA]</scope>
    <source>
        <strain evidence="1 2">CCMP1005</strain>
    </source>
</reference>
<accession>K3W4G7</accession>
<dbReference type="EMBL" id="AGNL01000255">
    <property type="protein sequence ID" value="EJK77909.1"/>
    <property type="molecule type" value="Genomic_DNA"/>
</dbReference>
<organism evidence="1 2">
    <name type="scientific">Thalassiosira oceanica</name>
    <name type="common">Marine diatom</name>
    <dbReference type="NCBI Taxonomy" id="159749"/>
    <lineage>
        <taxon>Eukaryota</taxon>
        <taxon>Sar</taxon>
        <taxon>Stramenopiles</taxon>
        <taxon>Ochrophyta</taxon>
        <taxon>Bacillariophyta</taxon>
        <taxon>Coscinodiscophyceae</taxon>
        <taxon>Thalassiosirophycidae</taxon>
        <taxon>Thalassiosirales</taxon>
        <taxon>Thalassiosiraceae</taxon>
        <taxon>Thalassiosira</taxon>
    </lineage>
</organism>
<evidence type="ECO:0000313" key="1">
    <source>
        <dbReference type="EMBL" id="EJK77909.1"/>
    </source>
</evidence>
<proteinExistence type="predicted"/>
<evidence type="ECO:0000313" key="2">
    <source>
        <dbReference type="Proteomes" id="UP000266841"/>
    </source>
</evidence>